<evidence type="ECO:0000256" key="3">
    <source>
        <dbReference type="ARBA" id="ARBA00022694"/>
    </source>
</evidence>
<evidence type="ECO:0000256" key="14">
    <source>
        <dbReference type="ARBA" id="ARBA00042883"/>
    </source>
</evidence>
<organism evidence="17 18">
    <name type="scientific">Marinobacterium mangrovicola</name>
    <dbReference type="NCBI Taxonomy" id="1476959"/>
    <lineage>
        <taxon>Bacteria</taxon>
        <taxon>Pseudomonadati</taxon>
        <taxon>Pseudomonadota</taxon>
        <taxon>Gammaproteobacteria</taxon>
        <taxon>Oceanospirillales</taxon>
        <taxon>Oceanospirillaceae</taxon>
        <taxon>Marinobacterium</taxon>
    </lineage>
</organism>
<dbReference type="AlphaFoldDB" id="A0A4R1GL17"/>
<evidence type="ECO:0000256" key="13">
    <source>
        <dbReference type="ARBA" id="ARBA00042844"/>
    </source>
</evidence>
<evidence type="ECO:0000256" key="15">
    <source>
        <dbReference type="ARBA" id="ARBA00043143"/>
    </source>
</evidence>
<feature type="domain" description="Pseudouridine synthase RsuA/RluA-like" evidence="16">
    <location>
        <begin position="19"/>
        <end position="163"/>
    </location>
</feature>
<protein>
    <recommendedName>
        <fullName evidence="10">Dual-specificity RNA pseudouridine synthase RluA</fullName>
        <ecNumber evidence="8">5.4.99.28</ecNumber>
        <ecNumber evidence="9">5.4.99.29</ecNumber>
    </recommendedName>
    <alternativeName>
        <fullName evidence="11">23S rRNA pseudouridine(746) synthase</fullName>
    </alternativeName>
    <alternativeName>
        <fullName evidence="14">Ribosomal large subunit pseudouridine synthase A</fullName>
    </alternativeName>
    <alternativeName>
        <fullName evidence="13">rRNA pseudouridylate synthase A</fullName>
    </alternativeName>
    <alternativeName>
        <fullName evidence="15">rRNA-uridine isomerase A</fullName>
    </alternativeName>
    <alternativeName>
        <fullName evidence="12">tRNA pseudouridine(32) synthase</fullName>
    </alternativeName>
</protein>
<dbReference type="Pfam" id="PF00849">
    <property type="entry name" value="PseudoU_synth_2"/>
    <property type="match status" value="1"/>
</dbReference>
<evidence type="ECO:0000256" key="9">
    <source>
        <dbReference type="ARBA" id="ARBA00038945"/>
    </source>
</evidence>
<evidence type="ECO:0000256" key="10">
    <source>
        <dbReference type="ARBA" id="ARBA00039988"/>
    </source>
</evidence>
<dbReference type="Gene3D" id="3.30.2350.10">
    <property type="entry name" value="Pseudouridine synthase"/>
    <property type="match status" value="1"/>
</dbReference>
<name>A0A4R1GL17_9GAMM</name>
<evidence type="ECO:0000256" key="6">
    <source>
        <dbReference type="ARBA" id="ARBA00036916"/>
    </source>
</evidence>
<accession>A0A4R1GL17</accession>
<dbReference type="GO" id="GO:0160151">
    <property type="term" value="F:tRNA pseudouridine(32) synthase activity"/>
    <property type="evidence" value="ECO:0007669"/>
    <property type="project" value="UniProtKB-EC"/>
</dbReference>
<comment type="function">
    <text evidence="7">Dual specificity enzyme that catalyzes the synthesis of pseudouridine from uracil-746 in 23S ribosomal RNA and from uracil-32 in the anticodon stem and loop of transfer RNAs.</text>
</comment>
<dbReference type="InterPro" id="IPR050188">
    <property type="entry name" value="RluA_PseudoU_synthase"/>
</dbReference>
<dbReference type="CDD" id="cd02869">
    <property type="entry name" value="PseudoU_synth_RluA_like"/>
    <property type="match status" value="1"/>
</dbReference>
<keyword evidence="4" id="KW-0413">Isomerase</keyword>
<evidence type="ECO:0000256" key="4">
    <source>
        <dbReference type="ARBA" id="ARBA00023235"/>
    </source>
</evidence>
<evidence type="ECO:0000256" key="1">
    <source>
        <dbReference type="ARBA" id="ARBA00010876"/>
    </source>
</evidence>
<dbReference type="SUPFAM" id="SSF55120">
    <property type="entry name" value="Pseudouridine synthase"/>
    <property type="match status" value="1"/>
</dbReference>
<evidence type="ECO:0000256" key="8">
    <source>
        <dbReference type="ARBA" id="ARBA00038944"/>
    </source>
</evidence>
<keyword evidence="3" id="KW-0819">tRNA processing</keyword>
<comment type="catalytic activity">
    <reaction evidence="5">
        <text>uridine(32) in tRNA = pseudouridine(32) in tRNA</text>
        <dbReference type="Rhea" id="RHEA:42544"/>
        <dbReference type="Rhea" id="RHEA-COMP:10107"/>
        <dbReference type="Rhea" id="RHEA-COMP:10108"/>
        <dbReference type="ChEBI" id="CHEBI:65314"/>
        <dbReference type="ChEBI" id="CHEBI:65315"/>
        <dbReference type="EC" id="5.4.99.28"/>
    </reaction>
</comment>
<dbReference type="InterPro" id="IPR006145">
    <property type="entry name" value="PsdUridine_synth_RsuA/RluA"/>
</dbReference>
<dbReference type="GO" id="GO:0000455">
    <property type="term" value="P:enzyme-directed rRNA pseudouridine synthesis"/>
    <property type="evidence" value="ECO:0007669"/>
    <property type="project" value="TreeGrafter"/>
</dbReference>
<evidence type="ECO:0000256" key="12">
    <source>
        <dbReference type="ARBA" id="ARBA00042372"/>
    </source>
</evidence>
<gene>
    <name evidence="17" type="ORF">CLV83_0943</name>
</gene>
<dbReference type="InterPro" id="IPR006224">
    <property type="entry name" value="PsdUridine_synth_RluA-like_CS"/>
</dbReference>
<evidence type="ECO:0000313" key="18">
    <source>
        <dbReference type="Proteomes" id="UP000294546"/>
    </source>
</evidence>
<dbReference type="OrthoDB" id="9807829at2"/>
<dbReference type="GO" id="GO:0008033">
    <property type="term" value="P:tRNA processing"/>
    <property type="evidence" value="ECO:0007669"/>
    <property type="project" value="UniProtKB-KW"/>
</dbReference>
<sequence>MLTPETQTALTVLYADDAIVVVDKAANLLSVPGKGPQGQECLWRRVQEHYPTARIVHRLDYATSGVMVLALSAESHRALSIQFQDRKTDKRYQAVVSGTPKTDSGSVDLPLRCDWERRPLQIVDHEQGKAALTHWQATGSTELGTRIELHPITGRSHQLRVHMMAMGHPIIGDQFYAPESVRDASPRLLLHAEMLSFDHPVSGERLIVEAPCPF</sequence>
<dbReference type="PROSITE" id="PS01129">
    <property type="entry name" value="PSI_RLU"/>
    <property type="match status" value="1"/>
</dbReference>
<dbReference type="PANTHER" id="PTHR21600">
    <property type="entry name" value="MITOCHONDRIAL RNA PSEUDOURIDINE SYNTHASE"/>
    <property type="match status" value="1"/>
</dbReference>
<keyword evidence="18" id="KW-1185">Reference proteome</keyword>
<evidence type="ECO:0000256" key="5">
    <source>
        <dbReference type="ARBA" id="ARBA00036184"/>
    </source>
</evidence>
<dbReference type="InterPro" id="IPR020103">
    <property type="entry name" value="PsdUridine_synth_cat_dom_sf"/>
</dbReference>
<evidence type="ECO:0000256" key="11">
    <source>
        <dbReference type="ARBA" id="ARBA00041266"/>
    </source>
</evidence>
<comment type="similarity">
    <text evidence="1">Belongs to the pseudouridine synthase RluA family.</text>
</comment>
<dbReference type="PANTHER" id="PTHR21600:SF91">
    <property type="entry name" value="DUAL-SPECIFICITY RNA PSEUDOURIDINE SYNTHASE RLUA"/>
    <property type="match status" value="1"/>
</dbReference>
<evidence type="ECO:0000256" key="2">
    <source>
        <dbReference type="ARBA" id="ARBA00022552"/>
    </source>
</evidence>
<dbReference type="RefSeq" id="WP_132288206.1">
    <property type="nucleotide sequence ID" value="NZ_SMFU01000007.1"/>
</dbReference>
<evidence type="ECO:0000256" key="7">
    <source>
        <dbReference type="ARBA" id="ARBA00037305"/>
    </source>
</evidence>
<keyword evidence="2" id="KW-0698">rRNA processing</keyword>
<reference evidence="17 18" key="1">
    <citation type="submission" date="2019-03" db="EMBL/GenBank/DDBJ databases">
        <title>Genomic Encyclopedia of Archaeal and Bacterial Type Strains, Phase II (KMG-II): from individual species to whole genera.</title>
        <authorList>
            <person name="Goeker M."/>
        </authorList>
    </citation>
    <scope>NUCLEOTIDE SEQUENCE [LARGE SCALE GENOMIC DNA]</scope>
    <source>
        <strain evidence="17 18">DSM 27697</strain>
    </source>
</reference>
<evidence type="ECO:0000313" key="17">
    <source>
        <dbReference type="EMBL" id="TCK08848.1"/>
    </source>
</evidence>
<dbReference type="EC" id="5.4.99.28" evidence="8"/>
<comment type="catalytic activity">
    <reaction evidence="6">
        <text>uridine(746) in 23S rRNA = pseudouridine(746) in 23S rRNA</text>
        <dbReference type="Rhea" id="RHEA:42548"/>
        <dbReference type="Rhea" id="RHEA-COMP:10109"/>
        <dbReference type="Rhea" id="RHEA-COMP:10110"/>
        <dbReference type="ChEBI" id="CHEBI:65314"/>
        <dbReference type="ChEBI" id="CHEBI:65315"/>
        <dbReference type="EC" id="5.4.99.29"/>
    </reaction>
</comment>
<dbReference type="EMBL" id="SMFU01000007">
    <property type="protein sequence ID" value="TCK08848.1"/>
    <property type="molecule type" value="Genomic_DNA"/>
</dbReference>
<comment type="caution">
    <text evidence="17">The sequence shown here is derived from an EMBL/GenBank/DDBJ whole genome shotgun (WGS) entry which is preliminary data.</text>
</comment>
<dbReference type="EC" id="5.4.99.29" evidence="9"/>
<dbReference type="Proteomes" id="UP000294546">
    <property type="component" value="Unassembled WGS sequence"/>
</dbReference>
<evidence type="ECO:0000259" key="16">
    <source>
        <dbReference type="Pfam" id="PF00849"/>
    </source>
</evidence>
<dbReference type="GO" id="GO:0003723">
    <property type="term" value="F:RNA binding"/>
    <property type="evidence" value="ECO:0007669"/>
    <property type="project" value="InterPro"/>
</dbReference>
<dbReference type="GO" id="GO:0160142">
    <property type="term" value="F:23S rRNA pseudouridine(746) synthase activity"/>
    <property type="evidence" value="ECO:0007669"/>
    <property type="project" value="UniProtKB-EC"/>
</dbReference>
<proteinExistence type="inferred from homology"/>